<organism evidence="2 3">
    <name type="scientific">Olivibacter domesticus</name>
    <name type="common">Pseudosphingobacterium domesticum</name>
    <dbReference type="NCBI Taxonomy" id="407022"/>
    <lineage>
        <taxon>Bacteria</taxon>
        <taxon>Pseudomonadati</taxon>
        <taxon>Bacteroidota</taxon>
        <taxon>Sphingobacteriia</taxon>
        <taxon>Sphingobacteriales</taxon>
        <taxon>Sphingobacteriaceae</taxon>
        <taxon>Olivibacter</taxon>
    </lineage>
</organism>
<name>A0A1H7Q4T3_OLID1</name>
<dbReference type="InterPro" id="IPR029002">
    <property type="entry name" value="PLPC/GPLD1"/>
</dbReference>
<proteinExistence type="predicted"/>
<dbReference type="OrthoDB" id="267579at2"/>
<evidence type="ECO:0000313" key="3">
    <source>
        <dbReference type="Proteomes" id="UP000199421"/>
    </source>
</evidence>
<dbReference type="CDD" id="cd10981">
    <property type="entry name" value="ZnPC_S1P1"/>
    <property type="match status" value="1"/>
</dbReference>
<protein>
    <recommendedName>
        <fullName evidence="1">Phospholipase C/D domain-containing protein</fullName>
    </recommendedName>
</protein>
<evidence type="ECO:0000259" key="1">
    <source>
        <dbReference type="Pfam" id="PF00882"/>
    </source>
</evidence>
<gene>
    <name evidence="2" type="ORF">SAMN05661044_02445</name>
</gene>
<dbReference type="STRING" id="407022.SAMN05661044_02445"/>
<dbReference type="RefSeq" id="WP_093324527.1">
    <property type="nucleotide sequence ID" value="NZ_FOAF01000002.1"/>
</dbReference>
<dbReference type="EMBL" id="FOAF01000002">
    <property type="protein sequence ID" value="SEL42317.1"/>
    <property type="molecule type" value="Genomic_DNA"/>
</dbReference>
<dbReference type="GO" id="GO:0016788">
    <property type="term" value="F:hydrolase activity, acting on ester bonds"/>
    <property type="evidence" value="ECO:0007669"/>
    <property type="project" value="InterPro"/>
</dbReference>
<dbReference type="SUPFAM" id="SSF48537">
    <property type="entry name" value="Phospholipase C/P1 nuclease"/>
    <property type="match status" value="1"/>
</dbReference>
<feature type="domain" description="Phospholipase C/D" evidence="1">
    <location>
        <begin position="25"/>
        <end position="231"/>
    </location>
</feature>
<keyword evidence="3" id="KW-1185">Reference proteome</keyword>
<evidence type="ECO:0000313" key="2">
    <source>
        <dbReference type="EMBL" id="SEL42317.1"/>
    </source>
</evidence>
<dbReference type="Proteomes" id="UP000199421">
    <property type="component" value="Unassembled WGS sequence"/>
</dbReference>
<dbReference type="Pfam" id="PF00882">
    <property type="entry name" value="Zn_dep_PLPC"/>
    <property type="match status" value="1"/>
</dbReference>
<dbReference type="InterPro" id="IPR008947">
    <property type="entry name" value="PLipase_C/P1_nuclease_dom_sf"/>
</dbReference>
<accession>A0A1H7Q4T3</accession>
<dbReference type="Gene3D" id="1.10.575.10">
    <property type="entry name" value="P1 Nuclease"/>
    <property type="match status" value="1"/>
</dbReference>
<dbReference type="AlphaFoldDB" id="A0A1H7Q4T3"/>
<sequence length="317" mass="37080">MKYFLRNFVLIFFACILSSWGFFAHKQINKMAVFTLPPPLAPLYKKHIEHLSEHAVDPDKRRYANEYEAARHYMDVDAYGIVPFDSIPKHWRDAVSKYSEDTLNSRGIVPWQIERSYKQLIKAFELLDIQKILRYSADLGHYIADANVPLHTTHNYNGQLTNQVGIHAFWESRLPELFSINYDFIVGRATYISDPLEEAWNMVKNSFSQVDTLLKIEAALSNQYPKEKKYTYEYRLQTIDRVYSKNYSAVYHQQLNGMVEQQMKKSIKDVGNFWYSAWVDAGQPDVTKLLGNKSFIQETLPDSIPIKSRALGREEWQ</sequence>
<reference evidence="3" key="1">
    <citation type="submission" date="2016-10" db="EMBL/GenBank/DDBJ databases">
        <authorList>
            <person name="Varghese N."/>
            <person name="Submissions S."/>
        </authorList>
    </citation>
    <scope>NUCLEOTIDE SEQUENCE [LARGE SCALE GENOMIC DNA]</scope>
    <source>
        <strain evidence="3">DSM 18733</strain>
    </source>
</reference>